<dbReference type="GO" id="GO:0016787">
    <property type="term" value="F:hydrolase activity"/>
    <property type="evidence" value="ECO:0007669"/>
    <property type="project" value="UniProtKB-KW"/>
</dbReference>
<dbReference type="PANTHER" id="PTHR48081">
    <property type="entry name" value="AB HYDROLASE SUPERFAMILY PROTEIN C4A8.06C"/>
    <property type="match status" value="1"/>
</dbReference>
<evidence type="ECO:0000256" key="1">
    <source>
        <dbReference type="ARBA" id="ARBA00022801"/>
    </source>
</evidence>
<dbReference type="InterPro" id="IPR049492">
    <property type="entry name" value="BD-FAE-like_dom"/>
</dbReference>
<dbReference type="InterPro" id="IPR050300">
    <property type="entry name" value="GDXG_lipolytic_enzyme"/>
</dbReference>
<name>A0A560JNZ0_9BRAD</name>
<evidence type="ECO:0000313" key="4">
    <source>
        <dbReference type="Proteomes" id="UP000315914"/>
    </source>
</evidence>
<accession>A0A560JNZ0</accession>
<dbReference type="AlphaFoldDB" id="A0A560JNZ0"/>
<organism evidence="3 4">
    <name type="scientific">Bradyrhizobium sacchari</name>
    <dbReference type="NCBI Taxonomy" id="1399419"/>
    <lineage>
        <taxon>Bacteria</taxon>
        <taxon>Pseudomonadati</taxon>
        <taxon>Pseudomonadota</taxon>
        <taxon>Alphaproteobacteria</taxon>
        <taxon>Hyphomicrobiales</taxon>
        <taxon>Nitrobacteraceae</taxon>
        <taxon>Bradyrhizobium</taxon>
    </lineage>
</organism>
<keyword evidence="1" id="KW-0378">Hydrolase</keyword>
<dbReference type="SUPFAM" id="SSF53474">
    <property type="entry name" value="alpha/beta-Hydrolases"/>
    <property type="match status" value="1"/>
</dbReference>
<keyword evidence="4" id="KW-1185">Reference proteome</keyword>
<dbReference type="EMBL" id="VITW01000006">
    <property type="protein sequence ID" value="TWB72901.1"/>
    <property type="molecule type" value="Genomic_DNA"/>
</dbReference>
<feature type="domain" description="BD-FAE-like" evidence="2">
    <location>
        <begin position="59"/>
        <end position="163"/>
    </location>
</feature>
<proteinExistence type="predicted"/>
<dbReference type="PANTHER" id="PTHR48081:SF33">
    <property type="entry name" value="KYNURENINE FORMAMIDASE"/>
    <property type="match status" value="1"/>
</dbReference>
<reference evidence="3 4" key="1">
    <citation type="submission" date="2019-06" db="EMBL/GenBank/DDBJ databases">
        <title>Genomic Encyclopedia of Type Strains, Phase IV (KMG-V): Genome sequencing to study the core and pangenomes of soil and plant-associated prokaryotes.</title>
        <authorList>
            <person name="Whitman W."/>
        </authorList>
    </citation>
    <scope>NUCLEOTIDE SEQUENCE [LARGE SCALE GENOMIC DNA]</scope>
    <source>
        <strain evidence="3 4">BR 10556</strain>
    </source>
</reference>
<dbReference type="InterPro" id="IPR029058">
    <property type="entry name" value="AB_hydrolase_fold"/>
</dbReference>
<dbReference type="Gene3D" id="3.40.50.1820">
    <property type="entry name" value="alpha/beta hydrolase"/>
    <property type="match status" value="1"/>
</dbReference>
<evidence type="ECO:0000313" key="3">
    <source>
        <dbReference type="EMBL" id="TWB72901.1"/>
    </source>
</evidence>
<gene>
    <name evidence="3" type="ORF">FBZ95_106616</name>
</gene>
<evidence type="ECO:0000259" key="2">
    <source>
        <dbReference type="Pfam" id="PF20434"/>
    </source>
</evidence>
<dbReference type="Pfam" id="PF20434">
    <property type="entry name" value="BD-FAE"/>
    <property type="match status" value="1"/>
</dbReference>
<sequence>MDQAALDNAYDQAKFAPNWDQILKRYASTSETTRQHIGAPHRLEYGATPIERIDCYATHAENAPIHVFIHGGAWILEEAKNFAFPAEMFTKAGAHFLAVDFTNVRETNGDLMPLANQVRSAIGWIYKNAASFDGNPNRIYISGHSSGAHLASVALTTNWMKDFALPADIIKGGLLVSGMYDLKPVRLSARSNYVAFTDAIEEALSPQRHLEQMASPIIVAYGTQETPEFQRQARDFTIAARGAGNDVSLLVGKELNHFEIIETLANPYGLLGRAALSQMGLSRM</sequence>
<comment type="caution">
    <text evidence="3">The sequence shown here is derived from an EMBL/GenBank/DDBJ whole genome shotgun (WGS) entry which is preliminary data.</text>
</comment>
<dbReference type="Proteomes" id="UP000315914">
    <property type="component" value="Unassembled WGS sequence"/>
</dbReference>
<protein>
    <submittedName>
        <fullName evidence="3">Arylformamidase</fullName>
    </submittedName>
</protein>
<dbReference type="STRING" id="1399419.A5906_39685"/>